<dbReference type="RefSeq" id="WP_382203571.1">
    <property type="nucleotide sequence ID" value="NZ_JBHTBZ010000069.1"/>
</dbReference>
<organism evidence="1 2">
    <name type="scientific">Hydrogenophaga defluvii</name>
    <dbReference type="NCBI Taxonomy" id="249410"/>
    <lineage>
        <taxon>Bacteria</taxon>
        <taxon>Pseudomonadati</taxon>
        <taxon>Pseudomonadota</taxon>
        <taxon>Betaproteobacteria</taxon>
        <taxon>Burkholderiales</taxon>
        <taxon>Comamonadaceae</taxon>
        <taxon>Hydrogenophaga</taxon>
    </lineage>
</organism>
<keyword evidence="2" id="KW-1185">Reference proteome</keyword>
<proteinExistence type="predicted"/>
<comment type="caution">
    <text evidence="1">The sequence shown here is derived from an EMBL/GenBank/DDBJ whole genome shotgun (WGS) entry which is preliminary data.</text>
</comment>
<dbReference type="Pfam" id="PF05930">
    <property type="entry name" value="Phage_AlpA"/>
    <property type="match status" value="1"/>
</dbReference>
<accession>A0ABW2SIK3</accession>
<dbReference type="Proteomes" id="UP001596457">
    <property type="component" value="Unassembled WGS sequence"/>
</dbReference>
<gene>
    <name evidence="1" type="ORF">ACFQU0_19530</name>
</gene>
<reference evidence="2" key="1">
    <citation type="journal article" date="2019" name="Int. J. Syst. Evol. Microbiol.">
        <title>The Global Catalogue of Microorganisms (GCM) 10K type strain sequencing project: providing services to taxonomists for standard genome sequencing and annotation.</title>
        <authorList>
            <consortium name="The Broad Institute Genomics Platform"/>
            <consortium name="The Broad Institute Genome Sequencing Center for Infectious Disease"/>
            <person name="Wu L."/>
            <person name="Ma J."/>
        </authorList>
    </citation>
    <scope>NUCLEOTIDE SEQUENCE [LARGE SCALE GENOMIC DNA]</scope>
    <source>
        <strain evidence="2">CCUG 53903</strain>
    </source>
</reference>
<protein>
    <submittedName>
        <fullName evidence="1">Helix-turn-helix transcriptional regulator</fullName>
    </submittedName>
</protein>
<evidence type="ECO:0000313" key="1">
    <source>
        <dbReference type="EMBL" id="MFC7462617.1"/>
    </source>
</evidence>
<name>A0ABW2SIK3_9BURK</name>
<dbReference type="InterPro" id="IPR010260">
    <property type="entry name" value="AlpA"/>
</dbReference>
<sequence length="85" mass="9236">MAILRLPAVKAEMGHRSHASIYNAIRAGLFTNPVPIGQRAVGWPDNEVQAINAARIAGQSDDQIRELVKQLHAKRAQKLAVLMAA</sequence>
<dbReference type="Gene3D" id="1.10.238.160">
    <property type="match status" value="1"/>
</dbReference>
<dbReference type="EMBL" id="JBHTBZ010000069">
    <property type="protein sequence ID" value="MFC7462617.1"/>
    <property type="molecule type" value="Genomic_DNA"/>
</dbReference>
<evidence type="ECO:0000313" key="2">
    <source>
        <dbReference type="Proteomes" id="UP001596457"/>
    </source>
</evidence>